<feature type="domain" description="DUF559" evidence="1">
    <location>
        <begin position="2"/>
        <end position="107"/>
    </location>
</feature>
<dbReference type="RefSeq" id="WP_058476759.1">
    <property type="nucleotide sequence ID" value="NZ_CAAAIO010000005.1"/>
</dbReference>
<sequence>MKEKARDLRKNRTPATERMWYFLRNRRFNGCKFIREYVIEQYIVDFVCREKKLIIEIDGGQHMEAVEYDKLRTAHLETYGYTVLRVWNNDVLNHIDGVLEIILKALE</sequence>
<keyword evidence="3" id="KW-0540">Nuclease</keyword>
<evidence type="ECO:0000313" key="3">
    <source>
        <dbReference type="EMBL" id="STY24192.1"/>
    </source>
</evidence>
<name>A0A378LE94_9GAMM</name>
<dbReference type="Pfam" id="PF04480">
    <property type="entry name" value="DUF559"/>
    <property type="match status" value="1"/>
</dbReference>
<dbReference type="STRING" id="460.Lstg_1186"/>
<dbReference type="EMBL" id="LNYZ01000008">
    <property type="protein sequence ID" value="KTD78717.1"/>
    <property type="molecule type" value="Genomic_DNA"/>
</dbReference>
<dbReference type="SUPFAM" id="SSF52980">
    <property type="entry name" value="Restriction endonuclease-like"/>
    <property type="match status" value="1"/>
</dbReference>
<dbReference type="GO" id="GO:0004519">
    <property type="term" value="F:endonuclease activity"/>
    <property type="evidence" value="ECO:0007669"/>
    <property type="project" value="UniProtKB-KW"/>
</dbReference>
<evidence type="ECO:0000313" key="2">
    <source>
        <dbReference type="EMBL" id="KTD78717.1"/>
    </source>
</evidence>
<keyword evidence="3" id="KW-0255">Endonuclease</keyword>
<proteinExistence type="predicted"/>
<dbReference type="InterPro" id="IPR011335">
    <property type="entry name" value="Restrct_endonuc-II-like"/>
</dbReference>
<accession>A0A378LE94</accession>
<dbReference type="Proteomes" id="UP000255110">
    <property type="component" value="Unassembled WGS sequence"/>
</dbReference>
<evidence type="ECO:0000313" key="5">
    <source>
        <dbReference type="Proteomes" id="UP000255110"/>
    </source>
</evidence>
<dbReference type="CDD" id="cd01038">
    <property type="entry name" value="Endonuclease_DUF559"/>
    <property type="match status" value="1"/>
</dbReference>
<dbReference type="OrthoDB" id="9798754at2"/>
<dbReference type="Proteomes" id="UP000054820">
    <property type="component" value="Unassembled WGS sequence"/>
</dbReference>
<gene>
    <name evidence="2" type="ORF">Lstg_1186</name>
    <name evidence="3" type="ORF">NCTC11991_02808</name>
</gene>
<reference evidence="3 5" key="2">
    <citation type="submission" date="2018-06" db="EMBL/GenBank/DDBJ databases">
        <authorList>
            <consortium name="Pathogen Informatics"/>
            <person name="Doyle S."/>
        </authorList>
    </citation>
    <scope>NUCLEOTIDE SEQUENCE [LARGE SCALE GENOMIC DNA]</scope>
    <source>
        <strain evidence="3 5">NCTC11991</strain>
    </source>
</reference>
<dbReference type="InterPro" id="IPR047216">
    <property type="entry name" value="Endonuclease_DUF559_bact"/>
</dbReference>
<dbReference type="AlphaFoldDB" id="A0A378LE94"/>
<keyword evidence="3" id="KW-0378">Hydrolase</keyword>
<dbReference type="PANTHER" id="PTHR38590">
    <property type="entry name" value="BLL0828 PROTEIN"/>
    <property type="match status" value="1"/>
</dbReference>
<organism evidence="3 5">
    <name type="scientific">Legionella steigerwaltii</name>
    <dbReference type="NCBI Taxonomy" id="460"/>
    <lineage>
        <taxon>Bacteria</taxon>
        <taxon>Pseudomonadati</taxon>
        <taxon>Pseudomonadota</taxon>
        <taxon>Gammaproteobacteria</taxon>
        <taxon>Legionellales</taxon>
        <taxon>Legionellaceae</taxon>
        <taxon>Legionella</taxon>
    </lineage>
</organism>
<evidence type="ECO:0000313" key="4">
    <source>
        <dbReference type="Proteomes" id="UP000054820"/>
    </source>
</evidence>
<dbReference type="PANTHER" id="PTHR38590:SF1">
    <property type="entry name" value="BLL0828 PROTEIN"/>
    <property type="match status" value="1"/>
</dbReference>
<protein>
    <submittedName>
        <fullName evidence="2">Multidrug efflux protein</fullName>
    </submittedName>
    <submittedName>
        <fullName evidence="3">Putative restriction endonuclease-like</fullName>
    </submittedName>
</protein>
<keyword evidence="4" id="KW-1185">Reference proteome</keyword>
<dbReference type="InterPro" id="IPR007569">
    <property type="entry name" value="DUF559"/>
</dbReference>
<evidence type="ECO:0000259" key="1">
    <source>
        <dbReference type="Pfam" id="PF04480"/>
    </source>
</evidence>
<dbReference type="EMBL" id="UGOY01000001">
    <property type="protein sequence ID" value="STY24192.1"/>
    <property type="molecule type" value="Genomic_DNA"/>
</dbReference>
<reference evidence="2 4" key="1">
    <citation type="submission" date="2015-11" db="EMBL/GenBank/DDBJ databases">
        <title>Genomic analysis of 38 Legionella species identifies large and diverse effector repertoires.</title>
        <authorList>
            <person name="Burstein D."/>
            <person name="Amaro F."/>
            <person name="Zusman T."/>
            <person name="Lifshitz Z."/>
            <person name="Cohen O."/>
            <person name="Gilbert J.A."/>
            <person name="Pupko T."/>
            <person name="Shuman H.A."/>
            <person name="Segal G."/>
        </authorList>
    </citation>
    <scope>NUCLEOTIDE SEQUENCE [LARGE SCALE GENOMIC DNA]</scope>
    <source>
        <strain evidence="2 4">SC-18-C9</strain>
    </source>
</reference>
<dbReference type="Gene3D" id="3.40.960.10">
    <property type="entry name" value="VSR Endonuclease"/>
    <property type="match status" value="1"/>
</dbReference>